<comment type="caution">
    <text evidence="1">The sequence shown here is derived from an EMBL/GenBank/DDBJ whole genome shotgun (WGS) entry which is preliminary data.</text>
</comment>
<sequence>MPSSALTCDTLIKNNNCAAKQTKTNNNLILIGQYNYQDIKID</sequence>
<dbReference type="EMBL" id="CAWVOK010000029">
    <property type="protein sequence ID" value="CAK8163405.1"/>
    <property type="molecule type" value="Genomic_DNA"/>
</dbReference>
<protein>
    <submittedName>
        <fullName evidence="1">Uncharacterized protein</fullName>
    </submittedName>
</protein>
<evidence type="ECO:0000313" key="2">
    <source>
        <dbReference type="Proteomes" id="UP001314181"/>
    </source>
</evidence>
<gene>
    <name evidence="1" type="ORF">CAXC1_30007</name>
</gene>
<dbReference type="Proteomes" id="UP001314181">
    <property type="component" value="Unassembled WGS sequence"/>
</dbReference>
<evidence type="ECO:0000313" key="1">
    <source>
        <dbReference type="EMBL" id="CAK8163405.1"/>
    </source>
</evidence>
<reference evidence="1 2" key="1">
    <citation type="submission" date="2024-01" db="EMBL/GenBank/DDBJ databases">
        <authorList>
            <person name="Kunselman E."/>
        </authorList>
    </citation>
    <scope>NUCLEOTIDE SEQUENCE [LARGE SCALE GENOMIC DNA]</scope>
    <source>
        <strain evidence="1">2 abalone samples</strain>
    </source>
</reference>
<accession>A0ABM9N8X1</accession>
<proteinExistence type="predicted"/>
<name>A0ABM9N8X1_9RICK</name>
<organism evidence="1 2">
    <name type="scientific">Candidatus Xenohaliotis californiensis</name>
    <dbReference type="NCBI Taxonomy" id="84677"/>
    <lineage>
        <taxon>Bacteria</taxon>
        <taxon>Pseudomonadati</taxon>
        <taxon>Pseudomonadota</taxon>
        <taxon>Alphaproteobacteria</taxon>
        <taxon>Rickettsiales</taxon>
        <taxon>Anaplasmataceae</taxon>
        <taxon>Candidatus Xenohaliotis</taxon>
    </lineage>
</organism>
<keyword evidence="2" id="KW-1185">Reference proteome</keyword>